<dbReference type="AlphaFoldDB" id="A0A926XYL7"/>
<gene>
    <name evidence="1" type="ORF">IC229_18480</name>
</gene>
<organism evidence="1 2">
    <name type="scientific">Spirosoma profusum</name>
    <dbReference type="NCBI Taxonomy" id="2771354"/>
    <lineage>
        <taxon>Bacteria</taxon>
        <taxon>Pseudomonadati</taxon>
        <taxon>Bacteroidota</taxon>
        <taxon>Cytophagia</taxon>
        <taxon>Cytophagales</taxon>
        <taxon>Cytophagaceae</taxon>
        <taxon>Spirosoma</taxon>
    </lineage>
</organism>
<protein>
    <submittedName>
        <fullName evidence="1">Uncharacterized protein</fullName>
    </submittedName>
</protein>
<dbReference type="RefSeq" id="WP_190888492.1">
    <property type="nucleotide sequence ID" value="NZ_JACWZY010000016.1"/>
</dbReference>
<keyword evidence="2" id="KW-1185">Reference proteome</keyword>
<evidence type="ECO:0000313" key="2">
    <source>
        <dbReference type="Proteomes" id="UP000598820"/>
    </source>
</evidence>
<sequence>MAPSLLDLPISFFEFDHKRHSFGNVPTQKTTLRRMATTRYYQPQVEAICAEVEKAKQDELKKYLSAFTPVALLRDRKASSTIEEKIIHQWSMLMGDVDIKDNPGVDMAELKKLIANLPYVLLCAYSVRRGLWFVVRLPDHQTPETLKAHFRYLQKLFTERFGITLDSTKGCNATDLRFASFDEAPYLNDEASVMKGTYTPPAPKRGPIHYGGSSDDNQQNLLKRLIRFVDRAGEGQRHETLLKAAKLAGGYIAADRMDEDTAVLALETAASEWPQFSKSQKTIRDGIRYGLTSPVHPEVNPNPPQAWKREVRKGRPQPVSVSAQPFNDESASEWKPFQYTTRRIEAEVIAEEPTFLSVVRKVSDSPEPLIVKTIAEQLDNPGSILRPDESQLEREFPVGADIPFTEDYPPEIDEPSPPGAVPQIKEIKPKNGDYSVWQRSPESPFYKLGLASLPTKQQS</sequence>
<reference evidence="1" key="1">
    <citation type="submission" date="2020-09" db="EMBL/GenBank/DDBJ databases">
        <authorList>
            <person name="Kim M.K."/>
        </authorList>
    </citation>
    <scope>NUCLEOTIDE SEQUENCE</scope>
    <source>
        <strain evidence="1">BT702</strain>
    </source>
</reference>
<evidence type="ECO:0000313" key="1">
    <source>
        <dbReference type="EMBL" id="MBD2702640.1"/>
    </source>
</evidence>
<dbReference type="EMBL" id="JACWZY010000016">
    <property type="protein sequence ID" value="MBD2702640.1"/>
    <property type="molecule type" value="Genomic_DNA"/>
</dbReference>
<name>A0A926XYL7_9BACT</name>
<proteinExistence type="predicted"/>
<comment type="caution">
    <text evidence="1">The sequence shown here is derived from an EMBL/GenBank/DDBJ whole genome shotgun (WGS) entry which is preliminary data.</text>
</comment>
<accession>A0A926XYL7</accession>
<dbReference type="Proteomes" id="UP000598820">
    <property type="component" value="Unassembled WGS sequence"/>
</dbReference>